<sequence length="920" mass="94704">MTPTRHSRLSTAGLLRRQFLAGPVASVMLALLVLAGALLATGVPRAVAAMHTAALEQSLEQFPAREIDLVASSRNLPELGGSSGETTLEPEIDAVWGAQEQHLLDIRPSMPELLTRVTGEPLSALVAGPTIAGVAGAAAGSNSYQLFTAFDPRIREHLTLTGGQWPAALTDPVPGSTPLEIVLADAVAEEMAWVPGESRSIPVGTNPQDVRLVGTFAATDPDDGFWTHVPPVALEPSVAFTPEGNIEVTGLGFADPVSWAALQESDLPTTMDVWFPVLPDRIRSADSAELVTQVDQFMSQVFVLGSGSWEYWFATVGEVAFASGLPDALNDAAVAASASDAVLATIASGPIGVMVAVLVLGARVVFERRRTGLELAAARGASPGQLRGILALEGLAIGVPAAIVGGLLGTLLVAADAGPVGWAIAALFALTPMALLVAAAPGLSPLRRARSDLGRPSTGRFRWMAEVLVAVLAVTAVVLLYRRGLATSTAATGVDPLLAAVPLLLSLLACLVVLRVYPIPLAALVRSTSRRADLVPFLGSARALRDPSAGLVPVLAVVVGVSVTVFSSVLLGTVQAGVERAADAQVGADASVGGTPFTLEQLDQFAAVPGVAATAPVYSAKPTKVTADGRGRTSTLIVVDSAEMRKVQQGRDAATPLPAELGATEAEGVPVVLSKPVADFVSGADSANLDGDDFEVVGVVDGRTAYSPRTNWVLMDVANAKPFTATLVPRTVLVRFDEGTSAAEADEITAALAEIAGEDAVVVTPDGLLTELRERPTTRGLVISLVVAIVLASLLTALAIVLTLVVGRPARDRLLPLLSTLGLGRRGERALVVWEIGPVAVIALVAGALLGIALPFVVLAGIDLRAFTDGDAQPAVTLDPWLITAVLAGSLLVTIAAAAAASRIDGSVNAARAMRKEEEG</sequence>
<feature type="transmembrane region" description="Helical" evidence="7">
    <location>
        <begin position="550"/>
        <end position="571"/>
    </location>
</feature>
<dbReference type="InterPro" id="IPR050250">
    <property type="entry name" value="Macrolide_Exporter_MacB"/>
</dbReference>
<proteinExistence type="inferred from homology"/>
<feature type="transmembrane region" description="Helical" evidence="7">
    <location>
        <begin position="501"/>
        <end position="525"/>
    </location>
</feature>
<dbReference type="GO" id="GO:0005886">
    <property type="term" value="C:plasma membrane"/>
    <property type="evidence" value="ECO:0007669"/>
    <property type="project" value="UniProtKB-SubCell"/>
</dbReference>
<evidence type="ECO:0000256" key="7">
    <source>
        <dbReference type="SAM" id="Phobius"/>
    </source>
</evidence>
<feature type="transmembrane region" description="Helical" evidence="7">
    <location>
        <begin position="463"/>
        <end position="481"/>
    </location>
</feature>
<evidence type="ECO:0000256" key="2">
    <source>
        <dbReference type="ARBA" id="ARBA00022475"/>
    </source>
</evidence>
<comment type="similarity">
    <text evidence="6">Belongs to the ABC-4 integral membrane protein family.</text>
</comment>
<dbReference type="GO" id="GO:0022857">
    <property type="term" value="F:transmembrane transporter activity"/>
    <property type="evidence" value="ECO:0007669"/>
    <property type="project" value="TreeGrafter"/>
</dbReference>
<evidence type="ECO:0000256" key="6">
    <source>
        <dbReference type="ARBA" id="ARBA00038076"/>
    </source>
</evidence>
<feature type="transmembrane region" description="Helical" evidence="7">
    <location>
        <begin position="831"/>
        <end position="861"/>
    </location>
</feature>
<keyword evidence="3 7" id="KW-0812">Transmembrane</keyword>
<evidence type="ECO:0000256" key="5">
    <source>
        <dbReference type="ARBA" id="ARBA00023136"/>
    </source>
</evidence>
<feature type="domain" description="ABC3 transporter permease C-terminal" evidence="8">
    <location>
        <begin position="787"/>
        <end position="903"/>
    </location>
</feature>
<reference evidence="9 10" key="1">
    <citation type="submission" date="2020-07" db="EMBL/GenBank/DDBJ databases">
        <title>Sequencing the genomes of 1000 actinobacteria strains.</title>
        <authorList>
            <person name="Klenk H.-P."/>
        </authorList>
    </citation>
    <scope>NUCLEOTIDE SEQUENCE [LARGE SCALE GENOMIC DNA]</scope>
    <source>
        <strain evidence="9 10">DSM 8598</strain>
    </source>
</reference>
<dbReference type="Pfam" id="PF02687">
    <property type="entry name" value="FtsX"/>
    <property type="match status" value="2"/>
</dbReference>
<feature type="transmembrane region" description="Helical" evidence="7">
    <location>
        <begin position="420"/>
        <end position="443"/>
    </location>
</feature>
<evidence type="ECO:0000313" key="10">
    <source>
        <dbReference type="Proteomes" id="UP000549066"/>
    </source>
</evidence>
<feature type="transmembrane region" description="Helical" evidence="7">
    <location>
        <begin position="881"/>
        <end position="902"/>
    </location>
</feature>
<evidence type="ECO:0000313" key="9">
    <source>
        <dbReference type="EMBL" id="NYG20847.1"/>
    </source>
</evidence>
<evidence type="ECO:0000259" key="8">
    <source>
        <dbReference type="Pfam" id="PF02687"/>
    </source>
</evidence>
<dbReference type="AlphaFoldDB" id="A0A852WT20"/>
<evidence type="ECO:0000256" key="1">
    <source>
        <dbReference type="ARBA" id="ARBA00004651"/>
    </source>
</evidence>
<dbReference type="InterPro" id="IPR003838">
    <property type="entry name" value="ABC3_permease_C"/>
</dbReference>
<protein>
    <submittedName>
        <fullName evidence="9">Putative ABC transport system permease protein</fullName>
    </submittedName>
</protein>
<dbReference type="EMBL" id="JACCFI010000001">
    <property type="protein sequence ID" value="NYG20847.1"/>
    <property type="molecule type" value="Genomic_DNA"/>
</dbReference>
<feature type="transmembrane region" description="Helical" evidence="7">
    <location>
        <begin position="386"/>
        <end position="414"/>
    </location>
</feature>
<dbReference type="RefSeq" id="WP_179550904.1">
    <property type="nucleotide sequence ID" value="NZ_JACCFI010000001.1"/>
</dbReference>
<dbReference type="PROSITE" id="PS51318">
    <property type="entry name" value="TAT"/>
    <property type="match status" value="1"/>
</dbReference>
<keyword evidence="4 7" id="KW-1133">Transmembrane helix</keyword>
<comment type="subcellular location">
    <subcellularLocation>
        <location evidence="1">Cell membrane</location>
        <topology evidence="1">Multi-pass membrane protein</topology>
    </subcellularLocation>
</comment>
<keyword evidence="5 7" id="KW-0472">Membrane</keyword>
<gene>
    <name evidence="9" type="ORF">BJY17_001594</name>
</gene>
<feature type="domain" description="ABC3 transporter permease C-terminal" evidence="8">
    <location>
        <begin position="352"/>
        <end position="450"/>
    </location>
</feature>
<comment type="caution">
    <text evidence="9">The sequence shown here is derived from an EMBL/GenBank/DDBJ whole genome shotgun (WGS) entry which is preliminary data.</text>
</comment>
<keyword evidence="2" id="KW-1003">Cell membrane</keyword>
<keyword evidence="10" id="KW-1185">Reference proteome</keyword>
<name>A0A852WT20_9MICO</name>
<feature type="transmembrane region" description="Helical" evidence="7">
    <location>
        <begin position="341"/>
        <end position="366"/>
    </location>
</feature>
<evidence type="ECO:0000256" key="4">
    <source>
        <dbReference type="ARBA" id="ARBA00022989"/>
    </source>
</evidence>
<evidence type="ECO:0000256" key="3">
    <source>
        <dbReference type="ARBA" id="ARBA00022692"/>
    </source>
</evidence>
<dbReference type="InterPro" id="IPR006311">
    <property type="entry name" value="TAT_signal"/>
</dbReference>
<accession>A0A852WT20</accession>
<organism evidence="9 10">
    <name type="scientific">Agromyces hippuratus</name>
    <dbReference type="NCBI Taxonomy" id="286438"/>
    <lineage>
        <taxon>Bacteria</taxon>
        <taxon>Bacillati</taxon>
        <taxon>Actinomycetota</taxon>
        <taxon>Actinomycetes</taxon>
        <taxon>Micrococcales</taxon>
        <taxon>Microbacteriaceae</taxon>
        <taxon>Agromyces</taxon>
    </lineage>
</organism>
<dbReference type="Proteomes" id="UP000549066">
    <property type="component" value="Unassembled WGS sequence"/>
</dbReference>
<dbReference type="PANTHER" id="PTHR30572:SF4">
    <property type="entry name" value="ABC TRANSPORTER PERMEASE YTRF"/>
    <property type="match status" value="1"/>
</dbReference>
<feature type="transmembrane region" description="Helical" evidence="7">
    <location>
        <begin position="781"/>
        <end position="806"/>
    </location>
</feature>
<dbReference type="PANTHER" id="PTHR30572">
    <property type="entry name" value="MEMBRANE COMPONENT OF TRANSPORTER-RELATED"/>
    <property type="match status" value="1"/>
</dbReference>